<organism evidence="2 3">
    <name type="scientific">Bradyrhizobium huanghuaihaiense</name>
    <dbReference type="NCBI Taxonomy" id="990078"/>
    <lineage>
        <taxon>Bacteria</taxon>
        <taxon>Pseudomonadati</taxon>
        <taxon>Pseudomonadota</taxon>
        <taxon>Alphaproteobacteria</taxon>
        <taxon>Hyphomicrobiales</taxon>
        <taxon>Nitrobacteraceae</taxon>
        <taxon>Bradyrhizobium</taxon>
    </lineage>
</organism>
<gene>
    <name evidence="2" type="ORF">IQ16_06108</name>
</gene>
<evidence type="ECO:0000313" key="2">
    <source>
        <dbReference type="EMBL" id="TWI63799.1"/>
    </source>
</evidence>
<dbReference type="Proteomes" id="UP000316291">
    <property type="component" value="Unassembled WGS sequence"/>
</dbReference>
<dbReference type="Pfam" id="PF03621">
    <property type="entry name" value="MbtH"/>
    <property type="match status" value="1"/>
</dbReference>
<feature type="domain" description="MbtH-like" evidence="1">
    <location>
        <begin position="1"/>
        <end position="48"/>
    </location>
</feature>
<name>A0A562R413_9BRAD</name>
<dbReference type="SMART" id="SM00923">
    <property type="entry name" value="MbtH"/>
    <property type="match status" value="1"/>
</dbReference>
<dbReference type="PANTHER" id="PTHR38444:SF1">
    <property type="entry name" value="ENTEROBACTIN BIOSYNTHESIS PROTEIN YBDZ"/>
    <property type="match status" value="1"/>
</dbReference>
<dbReference type="GO" id="GO:0005829">
    <property type="term" value="C:cytosol"/>
    <property type="evidence" value="ECO:0007669"/>
    <property type="project" value="TreeGrafter"/>
</dbReference>
<keyword evidence="3" id="KW-1185">Reference proteome</keyword>
<dbReference type="SUPFAM" id="SSF160582">
    <property type="entry name" value="MbtH-like"/>
    <property type="match status" value="1"/>
</dbReference>
<proteinExistence type="predicted"/>
<sequence>MDADGFYAVVRNVEEQYSIWPQDREIPTGWTSVGFEGSKAECLSWISSNWTDIRPLTVRLRLAESHDSNST</sequence>
<accession>A0A562R413</accession>
<dbReference type="EMBL" id="VLLA01000019">
    <property type="protein sequence ID" value="TWI63799.1"/>
    <property type="molecule type" value="Genomic_DNA"/>
</dbReference>
<dbReference type="AlphaFoldDB" id="A0A562R413"/>
<dbReference type="InterPro" id="IPR037407">
    <property type="entry name" value="MLP_fam"/>
</dbReference>
<evidence type="ECO:0000259" key="1">
    <source>
        <dbReference type="SMART" id="SM00923"/>
    </source>
</evidence>
<dbReference type="Gene3D" id="3.90.820.10">
    <property type="entry name" value="Structural Genomics, Unknown Function 30-nov-00 1gh9 Mol_id"/>
    <property type="match status" value="1"/>
</dbReference>
<dbReference type="PANTHER" id="PTHR38444">
    <property type="entry name" value="ENTEROBACTIN BIOSYNTHESIS PROTEIN YBDZ"/>
    <property type="match status" value="1"/>
</dbReference>
<dbReference type="InterPro" id="IPR005153">
    <property type="entry name" value="MbtH-like_dom"/>
</dbReference>
<evidence type="ECO:0000313" key="3">
    <source>
        <dbReference type="Proteomes" id="UP000316291"/>
    </source>
</evidence>
<dbReference type="GO" id="GO:0019290">
    <property type="term" value="P:siderophore biosynthetic process"/>
    <property type="evidence" value="ECO:0007669"/>
    <property type="project" value="TreeGrafter"/>
</dbReference>
<comment type="caution">
    <text evidence="2">The sequence shown here is derived from an EMBL/GenBank/DDBJ whole genome shotgun (WGS) entry which is preliminary data.</text>
</comment>
<dbReference type="InterPro" id="IPR038020">
    <property type="entry name" value="MbtH-like_sf"/>
</dbReference>
<reference evidence="2 3" key="1">
    <citation type="journal article" date="2015" name="Stand. Genomic Sci.">
        <title>Genomic Encyclopedia of Bacterial and Archaeal Type Strains, Phase III: the genomes of soil and plant-associated and newly described type strains.</title>
        <authorList>
            <person name="Whitman W.B."/>
            <person name="Woyke T."/>
            <person name="Klenk H.P."/>
            <person name="Zhou Y."/>
            <person name="Lilburn T.G."/>
            <person name="Beck B.J."/>
            <person name="De Vos P."/>
            <person name="Vandamme P."/>
            <person name="Eisen J.A."/>
            <person name="Garrity G."/>
            <person name="Hugenholtz P."/>
            <person name="Kyrpides N.C."/>
        </authorList>
    </citation>
    <scope>NUCLEOTIDE SEQUENCE [LARGE SCALE GENOMIC DNA]</scope>
    <source>
        <strain evidence="2 3">CGMCC 1.10948</strain>
    </source>
</reference>
<protein>
    <submittedName>
        <fullName evidence="2">MbtH protein</fullName>
    </submittedName>
</protein>